<protein>
    <submittedName>
        <fullName evidence="1">Uncharacterized protein</fullName>
    </submittedName>
</protein>
<proteinExistence type="predicted"/>
<dbReference type="Proteomes" id="UP000076154">
    <property type="component" value="Unassembled WGS sequence"/>
</dbReference>
<organism evidence="1 2">
    <name type="scientific">Hypsizygus marmoreus</name>
    <name type="common">White beech mushroom</name>
    <name type="synonym">Agaricus marmoreus</name>
    <dbReference type="NCBI Taxonomy" id="39966"/>
    <lineage>
        <taxon>Eukaryota</taxon>
        <taxon>Fungi</taxon>
        <taxon>Dikarya</taxon>
        <taxon>Basidiomycota</taxon>
        <taxon>Agaricomycotina</taxon>
        <taxon>Agaricomycetes</taxon>
        <taxon>Agaricomycetidae</taxon>
        <taxon>Agaricales</taxon>
        <taxon>Tricholomatineae</taxon>
        <taxon>Lyophyllaceae</taxon>
        <taxon>Hypsizygus</taxon>
    </lineage>
</organism>
<dbReference type="AlphaFoldDB" id="A0A369J0V3"/>
<keyword evidence="2" id="KW-1185">Reference proteome</keyword>
<sequence length="90" mass="10029">MSTLPIARFGVIAYHAQETKNAVDQLIAHTVACLYDDCSLSECFIDEIDLIVALMASLKLPSHIDQLIGHAMVTQHLYDEMDIEILDVLN</sequence>
<accession>A0A369J0V3</accession>
<dbReference type="EMBL" id="LUEZ02000146">
    <property type="protein sequence ID" value="RDB15639.1"/>
    <property type="molecule type" value="Genomic_DNA"/>
</dbReference>
<name>A0A369J0V3_HYPMA</name>
<comment type="caution">
    <text evidence="1">The sequence shown here is derived from an EMBL/GenBank/DDBJ whole genome shotgun (WGS) entry which is preliminary data.</text>
</comment>
<dbReference type="InParanoid" id="A0A369J0V3"/>
<gene>
    <name evidence="1" type="ORF">Hypma_004003</name>
</gene>
<reference evidence="1" key="1">
    <citation type="submission" date="2018-04" db="EMBL/GenBank/DDBJ databases">
        <title>Whole genome sequencing of Hypsizygus marmoreus.</title>
        <authorList>
            <person name="Choi I.-G."/>
            <person name="Min B."/>
            <person name="Kim J.-G."/>
            <person name="Kim S."/>
            <person name="Oh Y.-L."/>
            <person name="Kong W.-S."/>
            <person name="Park H."/>
            <person name="Jeong J."/>
            <person name="Song E.-S."/>
        </authorList>
    </citation>
    <scope>NUCLEOTIDE SEQUENCE [LARGE SCALE GENOMIC DNA]</scope>
    <source>
        <strain evidence="1">51987-8</strain>
    </source>
</reference>
<evidence type="ECO:0000313" key="2">
    <source>
        <dbReference type="Proteomes" id="UP000076154"/>
    </source>
</evidence>
<evidence type="ECO:0000313" key="1">
    <source>
        <dbReference type="EMBL" id="RDB15639.1"/>
    </source>
</evidence>